<dbReference type="NCBIfam" id="TIGR02274">
    <property type="entry name" value="dCTP_deam"/>
    <property type="match status" value="1"/>
</dbReference>
<organism evidence="3 4">
    <name type="scientific">Ewingella americana</name>
    <dbReference type="NCBI Taxonomy" id="41202"/>
    <lineage>
        <taxon>Bacteria</taxon>
        <taxon>Pseudomonadati</taxon>
        <taxon>Pseudomonadota</taxon>
        <taxon>Gammaproteobacteria</taxon>
        <taxon>Enterobacterales</taxon>
        <taxon>Yersiniaceae</taxon>
        <taxon>Ewingella</taxon>
    </lineage>
</organism>
<proteinExistence type="predicted"/>
<accession>A0A502GVQ4</accession>
<dbReference type="PANTHER" id="PTHR42680">
    <property type="entry name" value="DCTP DEAMINASE"/>
    <property type="match status" value="1"/>
</dbReference>
<dbReference type="CDD" id="cd07557">
    <property type="entry name" value="trimeric_dUTPase"/>
    <property type="match status" value="1"/>
</dbReference>
<evidence type="ECO:0000256" key="1">
    <source>
        <dbReference type="ARBA" id="ARBA00022801"/>
    </source>
</evidence>
<dbReference type="Proteomes" id="UP000317663">
    <property type="component" value="Unassembled WGS sequence"/>
</dbReference>
<comment type="caution">
    <text evidence="3">The sequence shown here is derived from an EMBL/GenBank/DDBJ whole genome shotgun (WGS) entry which is preliminary data.</text>
</comment>
<gene>
    <name evidence="3" type="primary">dcd</name>
    <name evidence="3" type="ORF">EAH77_02045</name>
</gene>
<dbReference type="InterPro" id="IPR036157">
    <property type="entry name" value="dUTPase-like_sf"/>
</dbReference>
<dbReference type="InterPro" id="IPR033704">
    <property type="entry name" value="dUTPase_trimeric"/>
</dbReference>
<dbReference type="Gene3D" id="2.70.40.10">
    <property type="match status" value="1"/>
</dbReference>
<sequence length="173" mass="19184">MILTGKSIEEFVRNGDISISPFSKNNITTNSYDLTLGCQFIRYSEEVMDPKKENKYDIIECGPEGILLSKGDFLLAHSIEKLGSNKYVPIIHAKSSIARLGLFVHITADLIDIGSFGCVTFQLHSTLPIRLFPGMKIGQVTFWKPLGEIIPYSGKYQGSVGPRASMAYSDFKV</sequence>
<dbReference type="SUPFAM" id="SSF51283">
    <property type="entry name" value="dUTPase-like"/>
    <property type="match status" value="1"/>
</dbReference>
<dbReference type="GO" id="GO:0015949">
    <property type="term" value="P:nucleobase-containing small molecule interconversion"/>
    <property type="evidence" value="ECO:0007669"/>
    <property type="project" value="TreeGrafter"/>
</dbReference>
<dbReference type="PANTHER" id="PTHR42680:SF3">
    <property type="entry name" value="DCTP DEAMINASE"/>
    <property type="match status" value="1"/>
</dbReference>
<evidence type="ECO:0000313" key="3">
    <source>
        <dbReference type="EMBL" id="TPG65046.1"/>
    </source>
</evidence>
<dbReference type="EMBL" id="RCZD01000001">
    <property type="protein sequence ID" value="TPG65046.1"/>
    <property type="molecule type" value="Genomic_DNA"/>
</dbReference>
<keyword evidence="1 3" id="KW-0378">Hydrolase</keyword>
<dbReference type="OrthoDB" id="9780956at2"/>
<keyword evidence="2" id="KW-0546">Nucleotide metabolism</keyword>
<evidence type="ECO:0000313" key="4">
    <source>
        <dbReference type="Proteomes" id="UP000317663"/>
    </source>
</evidence>
<reference evidence="3 4" key="1">
    <citation type="journal article" date="2019" name="Environ. Microbiol.">
        <title>Species interactions and distinct microbial communities in high Arctic permafrost affected cryosols are associated with the CH4 and CO2 gas fluxes.</title>
        <authorList>
            <person name="Altshuler I."/>
            <person name="Hamel J."/>
            <person name="Turney S."/>
            <person name="Magnuson E."/>
            <person name="Levesque R."/>
            <person name="Greer C."/>
            <person name="Whyte L.G."/>
        </authorList>
    </citation>
    <scope>NUCLEOTIDE SEQUENCE [LARGE SCALE GENOMIC DNA]</scope>
    <source>
        <strain evidence="3 4">E4</strain>
    </source>
</reference>
<dbReference type="GO" id="GO:0008829">
    <property type="term" value="F:dCTP deaminase activity"/>
    <property type="evidence" value="ECO:0007669"/>
    <property type="project" value="UniProtKB-EC"/>
</dbReference>
<dbReference type="EC" id="3.5.4.13" evidence="3"/>
<keyword evidence="4" id="KW-1185">Reference proteome</keyword>
<dbReference type="RefSeq" id="WP_140470126.1">
    <property type="nucleotide sequence ID" value="NZ_RCZD01000001.1"/>
</dbReference>
<dbReference type="InterPro" id="IPR011962">
    <property type="entry name" value="dCTP_deaminase"/>
</dbReference>
<protein>
    <submittedName>
        <fullName evidence="3">dCTP deaminase</fullName>
        <ecNumber evidence="3">3.5.4.13</ecNumber>
    </submittedName>
</protein>
<dbReference type="Pfam" id="PF22769">
    <property type="entry name" value="DCD"/>
    <property type="match status" value="1"/>
</dbReference>
<dbReference type="GO" id="GO:0006229">
    <property type="term" value="P:dUTP biosynthetic process"/>
    <property type="evidence" value="ECO:0007669"/>
    <property type="project" value="InterPro"/>
</dbReference>
<name>A0A502GVQ4_9GAMM</name>
<dbReference type="AlphaFoldDB" id="A0A502GVQ4"/>
<evidence type="ECO:0000256" key="2">
    <source>
        <dbReference type="ARBA" id="ARBA00023080"/>
    </source>
</evidence>